<dbReference type="GO" id="GO:0006869">
    <property type="term" value="P:lipid transport"/>
    <property type="evidence" value="ECO:0007669"/>
    <property type="project" value="UniProtKB-KW"/>
</dbReference>
<dbReference type="InterPro" id="IPR003593">
    <property type="entry name" value="AAA+_ATPase"/>
</dbReference>
<dbReference type="InterPro" id="IPR027417">
    <property type="entry name" value="P-loop_NTPase"/>
</dbReference>
<dbReference type="AlphaFoldDB" id="A0A378W1W0"/>
<evidence type="ECO:0000256" key="2">
    <source>
        <dbReference type="ARBA" id="ARBA00022448"/>
    </source>
</evidence>
<evidence type="ECO:0000256" key="1">
    <source>
        <dbReference type="ARBA" id="ARBA00004651"/>
    </source>
</evidence>
<dbReference type="Pfam" id="PF00005">
    <property type="entry name" value="ABC_tran"/>
    <property type="match status" value="1"/>
</dbReference>
<evidence type="ECO:0000256" key="11">
    <source>
        <dbReference type="ARBA" id="ARBA00023136"/>
    </source>
</evidence>
<gene>
    <name evidence="13" type="primary">msbA_3</name>
    <name evidence="13" type="ORF">NCTC11421_02956</name>
</gene>
<dbReference type="GO" id="GO:0005886">
    <property type="term" value="C:plasma membrane"/>
    <property type="evidence" value="ECO:0007669"/>
    <property type="project" value="UniProtKB-SubCell"/>
</dbReference>
<keyword evidence="6" id="KW-0547">Nucleotide-binding</keyword>
<keyword evidence="8" id="KW-1278">Translocase</keyword>
<dbReference type="InterPro" id="IPR003439">
    <property type="entry name" value="ABC_transporter-like_ATP-bd"/>
</dbReference>
<keyword evidence="13" id="KW-0378">Hydrolase</keyword>
<dbReference type="GO" id="GO:0042626">
    <property type="term" value="F:ATPase-coupled transmembrane transporter activity"/>
    <property type="evidence" value="ECO:0007669"/>
    <property type="project" value="TreeGrafter"/>
</dbReference>
<keyword evidence="10" id="KW-0445">Lipid transport</keyword>
<keyword evidence="7 13" id="KW-0067">ATP-binding</keyword>
<evidence type="ECO:0000256" key="3">
    <source>
        <dbReference type="ARBA" id="ARBA00022475"/>
    </source>
</evidence>
<comment type="subcellular location">
    <subcellularLocation>
        <location evidence="1">Cell membrane</location>
        <topology evidence="1">Multi-pass membrane protein</topology>
    </subcellularLocation>
</comment>
<dbReference type="InterPro" id="IPR036640">
    <property type="entry name" value="ABC1_TM_sf"/>
</dbReference>
<keyword evidence="4" id="KW-0997">Cell inner membrane</keyword>
<dbReference type="GO" id="GO:0016887">
    <property type="term" value="F:ATP hydrolysis activity"/>
    <property type="evidence" value="ECO:0007669"/>
    <property type="project" value="InterPro"/>
</dbReference>
<dbReference type="EMBL" id="UGRI01000001">
    <property type="protein sequence ID" value="SUA24948.1"/>
    <property type="molecule type" value="Genomic_DNA"/>
</dbReference>
<dbReference type="FunFam" id="3.40.50.300:FF:001001">
    <property type="entry name" value="Multidrug ABC transporter ATP-binding protein"/>
    <property type="match status" value="1"/>
</dbReference>
<dbReference type="InterPro" id="IPR039421">
    <property type="entry name" value="Type_1_exporter"/>
</dbReference>
<evidence type="ECO:0000256" key="8">
    <source>
        <dbReference type="ARBA" id="ARBA00022967"/>
    </source>
</evidence>
<dbReference type="SUPFAM" id="SSF52540">
    <property type="entry name" value="P-loop containing nucleoside triphosphate hydrolases"/>
    <property type="match status" value="1"/>
</dbReference>
<proteinExistence type="predicted"/>
<accession>A0A378W1W0</accession>
<dbReference type="PANTHER" id="PTHR24221">
    <property type="entry name" value="ATP-BINDING CASSETTE SUB-FAMILY B"/>
    <property type="match status" value="1"/>
</dbReference>
<organism evidence="13">
    <name type="scientific">Neisseria gonorrhoeae</name>
    <dbReference type="NCBI Taxonomy" id="485"/>
    <lineage>
        <taxon>Bacteria</taxon>
        <taxon>Pseudomonadati</taxon>
        <taxon>Pseudomonadota</taxon>
        <taxon>Betaproteobacteria</taxon>
        <taxon>Neisseriales</taxon>
        <taxon>Neisseriaceae</taxon>
        <taxon>Neisseria</taxon>
    </lineage>
</organism>
<keyword evidence="9" id="KW-1133">Transmembrane helix</keyword>
<evidence type="ECO:0000256" key="5">
    <source>
        <dbReference type="ARBA" id="ARBA00022692"/>
    </source>
</evidence>
<dbReference type="InterPro" id="IPR017871">
    <property type="entry name" value="ABC_transporter-like_CS"/>
</dbReference>
<dbReference type="PROSITE" id="PS00211">
    <property type="entry name" value="ABC_TRANSPORTER_1"/>
    <property type="match status" value="1"/>
</dbReference>
<evidence type="ECO:0000256" key="6">
    <source>
        <dbReference type="ARBA" id="ARBA00022741"/>
    </source>
</evidence>
<sequence length="281" mass="30589">MQTMFLAADGVCAFLDTPPEQDKGTLAPQRVEGRISFRNVDVEYRSDGIKALDNFNLDIRQGERVALVGRSGSGKSTVVNLLPRFVEPSAGNICIDGIDIADIKLDCLRAQFALVSQDVFLFDDTLFENVRYSRPDAGESEVLSALQAANLQSLIDASPLGLHQPIGSNGSNLSGGQRQRVAIARAILKDAPILLLDEATSALDNESERLVQQALERLMENRTGIIVAHRLTTVESADRIIVMDGGKIIEQGTHDQLMFQNGYYTMLRNISGKDTAAVQTA</sequence>
<dbReference type="GO" id="GO:0005524">
    <property type="term" value="F:ATP binding"/>
    <property type="evidence" value="ECO:0007669"/>
    <property type="project" value="UniProtKB-KW"/>
</dbReference>
<dbReference type="SMART" id="SM00382">
    <property type="entry name" value="AAA"/>
    <property type="match status" value="1"/>
</dbReference>
<reference evidence="13" key="1">
    <citation type="submission" date="2018-06" db="EMBL/GenBank/DDBJ databases">
        <authorList>
            <consortium name="Pathogen Informatics"/>
            <person name="Doyle S."/>
        </authorList>
    </citation>
    <scope>NUCLEOTIDE SEQUENCE [LARGE SCALE GENOMIC DNA]</scope>
    <source>
        <strain evidence="13">NCTC11421</strain>
    </source>
</reference>
<keyword evidence="3" id="KW-1003">Cell membrane</keyword>
<dbReference type="CDD" id="cd03251">
    <property type="entry name" value="ABCC_MsbA"/>
    <property type="match status" value="1"/>
</dbReference>
<evidence type="ECO:0000256" key="10">
    <source>
        <dbReference type="ARBA" id="ARBA00023055"/>
    </source>
</evidence>
<dbReference type="Gene3D" id="3.40.50.300">
    <property type="entry name" value="P-loop containing nucleotide triphosphate hydrolases"/>
    <property type="match status" value="1"/>
</dbReference>
<dbReference type="Gene3D" id="1.20.1560.10">
    <property type="entry name" value="ABC transporter type 1, transmembrane domain"/>
    <property type="match status" value="1"/>
</dbReference>
<keyword evidence="5" id="KW-0812">Transmembrane</keyword>
<evidence type="ECO:0000259" key="12">
    <source>
        <dbReference type="PROSITE" id="PS50893"/>
    </source>
</evidence>
<keyword evidence="11" id="KW-0472">Membrane</keyword>
<evidence type="ECO:0000313" key="13">
    <source>
        <dbReference type="EMBL" id="SUA24948.1"/>
    </source>
</evidence>
<dbReference type="PROSITE" id="PS50893">
    <property type="entry name" value="ABC_TRANSPORTER_2"/>
    <property type="match status" value="1"/>
</dbReference>
<dbReference type="PANTHER" id="PTHR24221:SF654">
    <property type="entry name" value="ATP-BINDING CASSETTE SUB-FAMILY B MEMBER 6"/>
    <property type="match status" value="1"/>
</dbReference>
<evidence type="ECO:0000256" key="7">
    <source>
        <dbReference type="ARBA" id="ARBA00022840"/>
    </source>
</evidence>
<evidence type="ECO:0000256" key="4">
    <source>
        <dbReference type="ARBA" id="ARBA00022519"/>
    </source>
</evidence>
<name>A0A378W1W0_NEIGO</name>
<keyword evidence="2" id="KW-0813">Transport</keyword>
<protein>
    <submittedName>
        <fullName evidence="13">Putative ABC transporter ATP-binding protein</fullName>
        <ecNumber evidence="13">3.6.3.-</ecNumber>
    </submittedName>
</protein>
<dbReference type="EC" id="3.6.3.-" evidence="13"/>
<evidence type="ECO:0000256" key="9">
    <source>
        <dbReference type="ARBA" id="ARBA00022989"/>
    </source>
</evidence>
<feature type="domain" description="ABC transporter" evidence="12">
    <location>
        <begin position="37"/>
        <end position="270"/>
    </location>
</feature>